<dbReference type="InterPro" id="IPR015947">
    <property type="entry name" value="PUA-like_sf"/>
</dbReference>
<dbReference type="InterPro" id="IPR041532">
    <property type="entry name" value="RlmI-like_PUA"/>
</dbReference>
<evidence type="ECO:0000313" key="9">
    <source>
        <dbReference type="EMBL" id="SVB60130.1"/>
    </source>
</evidence>
<keyword evidence="5" id="KW-0949">S-adenosyl-L-methionine</keyword>
<evidence type="ECO:0000256" key="2">
    <source>
        <dbReference type="ARBA" id="ARBA00022490"/>
    </source>
</evidence>
<comment type="subcellular location">
    <subcellularLocation>
        <location evidence="1">Cytoplasm</location>
    </subcellularLocation>
</comment>
<dbReference type="SUPFAM" id="SSF53335">
    <property type="entry name" value="S-adenosyl-L-methionine-dependent methyltransferases"/>
    <property type="match status" value="1"/>
</dbReference>
<dbReference type="GO" id="GO:0005737">
    <property type="term" value="C:cytoplasm"/>
    <property type="evidence" value="ECO:0007669"/>
    <property type="project" value="UniProtKB-SubCell"/>
</dbReference>
<dbReference type="CDD" id="cd21153">
    <property type="entry name" value="PUA_RlmI"/>
    <property type="match status" value="1"/>
</dbReference>
<keyword evidence="2" id="KW-0963">Cytoplasm</keyword>
<proteinExistence type="inferred from homology"/>
<name>A0A382FB22_9ZZZZ</name>
<dbReference type="SUPFAM" id="SSF88697">
    <property type="entry name" value="PUA domain-like"/>
    <property type="match status" value="1"/>
</dbReference>
<evidence type="ECO:0000256" key="6">
    <source>
        <dbReference type="ARBA" id="ARBA00038091"/>
    </source>
</evidence>
<dbReference type="EMBL" id="UINC01048962">
    <property type="protein sequence ID" value="SVB60130.1"/>
    <property type="molecule type" value="Genomic_DNA"/>
</dbReference>
<dbReference type="Pfam" id="PF17785">
    <property type="entry name" value="PUA_3"/>
    <property type="match status" value="1"/>
</dbReference>
<dbReference type="AlphaFoldDB" id="A0A382FB22"/>
<evidence type="ECO:0000256" key="4">
    <source>
        <dbReference type="ARBA" id="ARBA00022679"/>
    </source>
</evidence>
<dbReference type="PANTHER" id="PTHR42873">
    <property type="entry name" value="RIBOSOMAL RNA LARGE SUBUNIT METHYLTRANSFERASE"/>
    <property type="match status" value="1"/>
</dbReference>
<comment type="similarity">
    <text evidence="6">Belongs to the methyltransferase superfamily. RlmI family.</text>
</comment>
<evidence type="ECO:0000256" key="1">
    <source>
        <dbReference type="ARBA" id="ARBA00004496"/>
    </source>
</evidence>
<feature type="domain" description="S-adenosylmethionine-dependent methyltransferase" evidence="7">
    <location>
        <begin position="186"/>
        <end position="345"/>
    </location>
</feature>
<dbReference type="GO" id="GO:0008168">
    <property type="term" value="F:methyltransferase activity"/>
    <property type="evidence" value="ECO:0007669"/>
    <property type="project" value="UniProtKB-KW"/>
</dbReference>
<accession>A0A382FB22</accession>
<dbReference type="CDD" id="cd02440">
    <property type="entry name" value="AdoMet_MTases"/>
    <property type="match status" value="1"/>
</dbReference>
<evidence type="ECO:0000256" key="5">
    <source>
        <dbReference type="ARBA" id="ARBA00022691"/>
    </source>
</evidence>
<dbReference type="CDD" id="cd11572">
    <property type="entry name" value="RlmI_M_like"/>
    <property type="match status" value="1"/>
</dbReference>
<dbReference type="Gene3D" id="3.40.50.150">
    <property type="entry name" value="Vaccinia Virus protein VP39"/>
    <property type="match status" value="1"/>
</dbReference>
<feature type="domain" description="RlmI-like PUA" evidence="8">
    <location>
        <begin position="4"/>
        <end position="66"/>
    </location>
</feature>
<evidence type="ECO:0000256" key="3">
    <source>
        <dbReference type="ARBA" id="ARBA00022603"/>
    </source>
</evidence>
<dbReference type="InterPro" id="IPR029063">
    <property type="entry name" value="SAM-dependent_MTases_sf"/>
</dbReference>
<dbReference type="InterPro" id="IPR019614">
    <property type="entry name" value="SAM-dep_methyl-trfase"/>
</dbReference>
<evidence type="ECO:0000259" key="8">
    <source>
        <dbReference type="Pfam" id="PF17785"/>
    </source>
</evidence>
<dbReference type="GO" id="GO:0003723">
    <property type="term" value="F:RNA binding"/>
    <property type="evidence" value="ECO:0007669"/>
    <property type="project" value="InterPro"/>
</dbReference>
<gene>
    <name evidence="9" type="ORF">METZ01_LOCUS212984</name>
</gene>
<dbReference type="GO" id="GO:0032259">
    <property type="term" value="P:methylation"/>
    <property type="evidence" value="ECO:0007669"/>
    <property type="project" value="UniProtKB-KW"/>
</dbReference>
<dbReference type="Pfam" id="PF10672">
    <property type="entry name" value="Methyltrans_SAM"/>
    <property type="match status" value="1"/>
</dbReference>
<sequence length="399" mass="44737">MIHIKISKTLEKKIRQGYPWVFHYQVQNEKVEGKPGDLAVVYDSKNQFLAIGLYDPESDIRLRILQTSNPVDIDSSFFEERFNRALELRDNLSGEGTTGYRVINGENDGFPGLVLDRYEGTVVIKLYTSAWIPYLDTLITLFKKKLSIKRCVLRRSRKVAALEGISKKYNEGHLLFGDKVEGPVRFKENGIDFEVDVISGQKTGFYLDQRDNRQKVRLLSRGNSVLNVFSYTGAFSVYAFAGGASSVLEIDSNAVALAASRKNLRLHFSNRNFSVEEFSQMKADGFDALSELELGNQEYDLVIVDPPAFAKRKKQANVALNAYMKLAQAGAKVTKKGGILFAASCSVHVQPPSFFKAVFSGIQSTGRGYEEISRTSHAKDHPFIFSEGEYLKGVFCKIN</sequence>
<organism evidence="9">
    <name type="scientific">marine metagenome</name>
    <dbReference type="NCBI Taxonomy" id="408172"/>
    <lineage>
        <taxon>unclassified sequences</taxon>
        <taxon>metagenomes</taxon>
        <taxon>ecological metagenomes</taxon>
    </lineage>
</organism>
<evidence type="ECO:0000259" key="7">
    <source>
        <dbReference type="Pfam" id="PF10672"/>
    </source>
</evidence>
<dbReference type="Gene3D" id="2.30.130.10">
    <property type="entry name" value="PUA domain"/>
    <property type="match status" value="1"/>
</dbReference>
<protein>
    <submittedName>
        <fullName evidence="9">Uncharacterized protein</fullName>
    </submittedName>
</protein>
<dbReference type="PANTHER" id="PTHR42873:SF1">
    <property type="entry name" value="S-ADENOSYLMETHIONINE-DEPENDENT METHYLTRANSFERASE DOMAIN-CONTAINING PROTEIN"/>
    <property type="match status" value="1"/>
</dbReference>
<dbReference type="InterPro" id="IPR036974">
    <property type="entry name" value="PUA_sf"/>
</dbReference>
<dbReference type="Gene3D" id="3.30.750.80">
    <property type="entry name" value="RNA methyltransferase domain (HRMD) like"/>
    <property type="match status" value="1"/>
</dbReference>
<keyword evidence="3" id="KW-0489">Methyltransferase</keyword>
<keyword evidence="4" id="KW-0808">Transferase</keyword>
<reference evidence="9" key="1">
    <citation type="submission" date="2018-05" db="EMBL/GenBank/DDBJ databases">
        <authorList>
            <person name="Lanie J.A."/>
            <person name="Ng W.-L."/>
            <person name="Kazmierczak K.M."/>
            <person name="Andrzejewski T.M."/>
            <person name="Davidsen T.M."/>
            <person name="Wayne K.J."/>
            <person name="Tettelin H."/>
            <person name="Glass J.I."/>
            <person name="Rusch D."/>
            <person name="Podicherti R."/>
            <person name="Tsui H.-C.T."/>
            <person name="Winkler M.E."/>
        </authorList>
    </citation>
    <scope>NUCLEOTIDE SEQUENCE</scope>
</reference>
<dbReference type="PROSITE" id="PS50890">
    <property type="entry name" value="PUA"/>
    <property type="match status" value="1"/>
</dbReference>